<dbReference type="Proteomes" id="UP000635142">
    <property type="component" value="Unassembled WGS sequence"/>
</dbReference>
<reference evidence="1" key="1">
    <citation type="submission" date="2020-08" db="EMBL/GenBank/DDBJ databases">
        <title>Sulfitobacter aestuariivivens sp. nov., isolated from a tidal flat.</title>
        <authorList>
            <person name="Park S."/>
            <person name="Yoon J.-H."/>
        </authorList>
    </citation>
    <scope>NUCLEOTIDE SEQUENCE</scope>
    <source>
        <strain evidence="1">TSTF-M16</strain>
    </source>
</reference>
<keyword evidence="2" id="KW-1185">Reference proteome</keyword>
<proteinExistence type="predicted"/>
<dbReference type="RefSeq" id="WP_191074412.1">
    <property type="nucleotide sequence ID" value="NZ_JACTAG010000001.1"/>
</dbReference>
<protein>
    <submittedName>
        <fullName evidence="1">Uncharacterized protein</fullName>
    </submittedName>
</protein>
<name>A0A927HFP0_9RHOB</name>
<evidence type="ECO:0000313" key="2">
    <source>
        <dbReference type="Proteomes" id="UP000635142"/>
    </source>
</evidence>
<evidence type="ECO:0000313" key="1">
    <source>
        <dbReference type="EMBL" id="MBD3663445.1"/>
    </source>
</evidence>
<comment type="caution">
    <text evidence="1">The sequence shown here is derived from an EMBL/GenBank/DDBJ whole genome shotgun (WGS) entry which is preliminary data.</text>
</comment>
<dbReference type="EMBL" id="JACTAG010000001">
    <property type="protein sequence ID" value="MBD3663445.1"/>
    <property type="molecule type" value="Genomic_DNA"/>
</dbReference>
<gene>
    <name evidence="1" type="ORF">H9Q16_05895</name>
</gene>
<sequence length="355" mass="39358">MSNIVTLAPRLRQDKSAKLCRLTTGFARDRRLPDDVFWLKENAEFLGILAATDTPVTPEALTPFEQFYEQIQQRMQFFPQYYRFLLSICLDLEDLGLTGSRGAELSVWVAREGLAEAELSDLQRAEARRLLARRDAGAPDEGLDARLHRFISRSDTFAMPNKKAAYELTHIVFYLSEYGRRDPQLGSGALTSLQHAALLAYLDQNADLLAEVCTALRFAGQTPSPVWEKAVAGAHEDIGVTSGGPGELNDAYHEYLVTGWAMEVAGRDGFGSTVPEGPPRFQRAYLPQGALRAMSEAMFDLGDARRADWGQMRPYVLPLLGPQGHEVLVAAEGSSDRFEAFFESFARAARPTGLH</sequence>
<accession>A0A927HFP0</accession>
<dbReference type="InterPro" id="IPR054197">
    <property type="entry name" value="DUF6902"/>
</dbReference>
<dbReference type="Pfam" id="PF21843">
    <property type="entry name" value="DUF6902"/>
    <property type="match status" value="1"/>
</dbReference>
<dbReference type="AlphaFoldDB" id="A0A927HFP0"/>
<organism evidence="1 2">
    <name type="scientific">Sulfitobacter aestuariivivens</name>
    <dbReference type="NCBI Taxonomy" id="2766981"/>
    <lineage>
        <taxon>Bacteria</taxon>
        <taxon>Pseudomonadati</taxon>
        <taxon>Pseudomonadota</taxon>
        <taxon>Alphaproteobacteria</taxon>
        <taxon>Rhodobacterales</taxon>
        <taxon>Roseobacteraceae</taxon>
        <taxon>Sulfitobacter</taxon>
    </lineage>
</organism>